<gene>
    <name evidence="2" type="primary">pncC_27</name>
    <name evidence="2" type="ORF">SDC9_192373</name>
</gene>
<organism evidence="2">
    <name type="scientific">bioreactor metagenome</name>
    <dbReference type="NCBI Taxonomy" id="1076179"/>
    <lineage>
        <taxon>unclassified sequences</taxon>
        <taxon>metagenomes</taxon>
        <taxon>ecological metagenomes</taxon>
    </lineage>
</organism>
<dbReference type="SUPFAM" id="SSF142433">
    <property type="entry name" value="CinA-like"/>
    <property type="match status" value="1"/>
</dbReference>
<evidence type="ECO:0000259" key="1">
    <source>
        <dbReference type="Pfam" id="PF02464"/>
    </source>
</evidence>
<dbReference type="Pfam" id="PF02464">
    <property type="entry name" value="CinA"/>
    <property type="match status" value="1"/>
</dbReference>
<comment type="caution">
    <text evidence="2">The sequence shown here is derived from an EMBL/GenBank/DDBJ whole genome shotgun (WGS) entry which is preliminary data.</text>
</comment>
<reference evidence="2" key="1">
    <citation type="submission" date="2019-08" db="EMBL/GenBank/DDBJ databases">
        <authorList>
            <person name="Kucharzyk K."/>
            <person name="Murdoch R.W."/>
            <person name="Higgins S."/>
            <person name="Loffler F."/>
        </authorList>
    </citation>
    <scope>NUCLEOTIDE SEQUENCE</scope>
</reference>
<dbReference type="NCBIfam" id="TIGR00199">
    <property type="entry name" value="PncC_domain"/>
    <property type="match status" value="1"/>
</dbReference>
<dbReference type="EC" id="3.5.1.42" evidence="2"/>
<proteinExistence type="predicted"/>
<dbReference type="EMBL" id="VSSQ01104216">
    <property type="protein sequence ID" value="MPN44806.1"/>
    <property type="molecule type" value="Genomic_DNA"/>
</dbReference>
<keyword evidence="2" id="KW-0378">Hydrolase</keyword>
<dbReference type="InterPro" id="IPR036653">
    <property type="entry name" value="CinA-like_C"/>
</dbReference>
<dbReference type="GO" id="GO:0019159">
    <property type="term" value="F:nicotinamide-nucleotide amidase activity"/>
    <property type="evidence" value="ECO:0007669"/>
    <property type="project" value="UniProtKB-EC"/>
</dbReference>
<protein>
    <submittedName>
        <fullName evidence="2">Nicotinamide-nucleotide amidohydrolase PncC</fullName>
        <ecNumber evidence="2">3.5.1.42</ecNumber>
    </submittedName>
</protein>
<sequence>MKILGVREETLLQYGAVSPETANEMAAGVRRISGADIGVSVTGIAGPGGGSGEKPVGLVYIGIDSKGLTETVKLTLSRGYQNERDMIRYTASLYALHGILRAADSL</sequence>
<dbReference type="InterPro" id="IPR008136">
    <property type="entry name" value="CinA_C"/>
</dbReference>
<feature type="domain" description="CinA C-terminal" evidence="1">
    <location>
        <begin position="2"/>
        <end position="101"/>
    </location>
</feature>
<dbReference type="AlphaFoldDB" id="A0A645I1S7"/>
<evidence type="ECO:0000313" key="2">
    <source>
        <dbReference type="EMBL" id="MPN44806.1"/>
    </source>
</evidence>
<accession>A0A645I1S7</accession>
<dbReference type="Gene3D" id="3.90.950.20">
    <property type="entry name" value="CinA-like"/>
    <property type="match status" value="1"/>
</dbReference>
<name>A0A645I1S7_9ZZZZ</name>